<accession>A0A1M6VC65</accession>
<evidence type="ECO:0000313" key="1">
    <source>
        <dbReference type="EMBL" id="SHK79060.1"/>
    </source>
</evidence>
<organism evidence="1 2">
    <name type="scientific">Desulforamulus aeronauticus DSM 10349</name>
    <dbReference type="NCBI Taxonomy" id="1121421"/>
    <lineage>
        <taxon>Bacteria</taxon>
        <taxon>Bacillati</taxon>
        <taxon>Bacillota</taxon>
        <taxon>Clostridia</taxon>
        <taxon>Eubacteriales</taxon>
        <taxon>Peptococcaceae</taxon>
        <taxon>Desulforamulus</taxon>
    </lineage>
</organism>
<dbReference type="Proteomes" id="UP000183997">
    <property type="component" value="Unassembled WGS sequence"/>
</dbReference>
<gene>
    <name evidence="1" type="ORF">SAMN02745123_03127</name>
</gene>
<proteinExistence type="predicted"/>
<sequence length="90" mass="9863">MKNYKKELEFLLASDAFKSIINSDVVKLCQLNAVLALLIKLCIPFDTAFSPGTRREASAIELVVYINPVTTINFVLNLESGSSVFTGPLP</sequence>
<dbReference type="OrthoDB" id="1954999at2"/>
<protein>
    <submittedName>
        <fullName evidence="1">Uncharacterized protein</fullName>
    </submittedName>
</protein>
<dbReference type="EMBL" id="FRAR01000024">
    <property type="protein sequence ID" value="SHK79060.1"/>
    <property type="molecule type" value="Genomic_DNA"/>
</dbReference>
<keyword evidence="2" id="KW-1185">Reference proteome</keyword>
<dbReference type="AlphaFoldDB" id="A0A1M6VC65"/>
<dbReference type="RefSeq" id="WP_072916219.1">
    <property type="nucleotide sequence ID" value="NZ_FRAR01000024.1"/>
</dbReference>
<name>A0A1M6VC65_9FIRM</name>
<reference evidence="2" key="1">
    <citation type="submission" date="2016-11" db="EMBL/GenBank/DDBJ databases">
        <authorList>
            <person name="Varghese N."/>
            <person name="Submissions S."/>
        </authorList>
    </citation>
    <scope>NUCLEOTIDE SEQUENCE [LARGE SCALE GENOMIC DNA]</scope>
    <source>
        <strain evidence="2">DSM 10349</strain>
    </source>
</reference>
<evidence type="ECO:0000313" key="2">
    <source>
        <dbReference type="Proteomes" id="UP000183997"/>
    </source>
</evidence>